<feature type="domain" description="Ig-like" evidence="6">
    <location>
        <begin position="218"/>
        <end position="307"/>
    </location>
</feature>
<evidence type="ECO:0000256" key="5">
    <source>
        <dbReference type="ARBA" id="ARBA00023319"/>
    </source>
</evidence>
<reference evidence="7" key="1">
    <citation type="journal article" date="2021" name="Mol. Ecol. Resour.">
        <title>Apolygus lucorum genome provides insights into omnivorousness and mesophyll feeding.</title>
        <authorList>
            <person name="Liu Y."/>
            <person name="Liu H."/>
            <person name="Wang H."/>
            <person name="Huang T."/>
            <person name="Liu B."/>
            <person name="Yang B."/>
            <person name="Yin L."/>
            <person name="Li B."/>
            <person name="Zhang Y."/>
            <person name="Zhang S."/>
            <person name="Jiang F."/>
            <person name="Zhang X."/>
            <person name="Ren Y."/>
            <person name="Wang B."/>
            <person name="Wang S."/>
            <person name="Lu Y."/>
            <person name="Wu K."/>
            <person name="Fan W."/>
            <person name="Wang G."/>
        </authorList>
    </citation>
    <scope>NUCLEOTIDE SEQUENCE</scope>
    <source>
        <strain evidence="7">12Hb</strain>
    </source>
</reference>
<dbReference type="Gene3D" id="2.60.40.10">
    <property type="entry name" value="Immunoglobulins"/>
    <property type="match status" value="4"/>
</dbReference>
<gene>
    <name evidence="7" type="ORF">GE061_005385</name>
</gene>
<dbReference type="PANTHER" id="PTHR11640">
    <property type="entry name" value="NEPHRIN"/>
    <property type="match status" value="1"/>
</dbReference>
<evidence type="ECO:0000313" key="8">
    <source>
        <dbReference type="Proteomes" id="UP000466442"/>
    </source>
</evidence>
<dbReference type="InterPro" id="IPR051275">
    <property type="entry name" value="Cell_adhesion_signaling"/>
</dbReference>
<evidence type="ECO:0000259" key="6">
    <source>
        <dbReference type="PROSITE" id="PS50835"/>
    </source>
</evidence>
<dbReference type="CDD" id="cd00096">
    <property type="entry name" value="Ig"/>
    <property type="match status" value="2"/>
</dbReference>
<dbReference type="Proteomes" id="UP000466442">
    <property type="component" value="Unassembled WGS sequence"/>
</dbReference>
<dbReference type="EMBL" id="WIXP02000013">
    <property type="protein sequence ID" value="KAF6200938.1"/>
    <property type="molecule type" value="Genomic_DNA"/>
</dbReference>
<evidence type="ECO:0000256" key="1">
    <source>
        <dbReference type="ARBA" id="ARBA00004479"/>
    </source>
</evidence>
<keyword evidence="5" id="KW-0393">Immunoglobulin domain</keyword>
<dbReference type="InterPro" id="IPR007110">
    <property type="entry name" value="Ig-like_dom"/>
</dbReference>
<dbReference type="PANTHER" id="PTHR11640:SF154">
    <property type="entry name" value="IRREGULAR CHIASM C-ROUGHEST PROTEIN-LIKE PROTEIN"/>
    <property type="match status" value="1"/>
</dbReference>
<dbReference type="InterPro" id="IPR013783">
    <property type="entry name" value="Ig-like_fold"/>
</dbReference>
<feature type="domain" description="Ig-like" evidence="6">
    <location>
        <begin position="131"/>
        <end position="211"/>
    </location>
</feature>
<evidence type="ECO:0000256" key="4">
    <source>
        <dbReference type="ARBA" id="ARBA00023180"/>
    </source>
</evidence>
<dbReference type="AlphaFoldDB" id="A0A8S9WXV6"/>
<comment type="subcellular location">
    <subcellularLocation>
        <location evidence="1">Membrane</location>
        <topology evidence="1">Single-pass type I membrane protein</topology>
    </subcellularLocation>
</comment>
<evidence type="ECO:0000313" key="7">
    <source>
        <dbReference type="EMBL" id="KAF6200938.1"/>
    </source>
</evidence>
<dbReference type="InterPro" id="IPR003599">
    <property type="entry name" value="Ig_sub"/>
</dbReference>
<dbReference type="GO" id="GO:0050839">
    <property type="term" value="F:cell adhesion molecule binding"/>
    <property type="evidence" value="ECO:0007669"/>
    <property type="project" value="TreeGrafter"/>
</dbReference>
<dbReference type="SMART" id="SM00409">
    <property type="entry name" value="IG"/>
    <property type="match status" value="4"/>
</dbReference>
<dbReference type="InterPro" id="IPR036179">
    <property type="entry name" value="Ig-like_dom_sf"/>
</dbReference>
<dbReference type="GO" id="GO:0005911">
    <property type="term" value="C:cell-cell junction"/>
    <property type="evidence" value="ECO:0007669"/>
    <property type="project" value="TreeGrafter"/>
</dbReference>
<keyword evidence="4" id="KW-0325">Glycoprotein</keyword>
<evidence type="ECO:0000256" key="2">
    <source>
        <dbReference type="ARBA" id="ARBA00023136"/>
    </source>
</evidence>
<keyword evidence="2" id="KW-0472">Membrane</keyword>
<proteinExistence type="predicted"/>
<evidence type="ECO:0000256" key="3">
    <source>
        <dbReference type="ARBA" id="ARBA00023157"/>
    </source>
</evidence>
<keyword evidence="3" id="KW-1015">Disulfide bond</keyword>
<accession>A0A8S9WXV6</accession>
<dbReference type="PROSITE" id="PS50835">
    <property type="entry name" value="IG_LIKE"/>
    <property type="match status" value="3"/>
</dbReference>
<dbReference type="GO" id="GO:0005886">
    <property type="term" value="C:plasma membrane"/>
    <property type="evidence" value="ECO:0007669"/>
    <property type="project" value="TreeGrafter"/>
</dbReference>
<keyword evidence="8" id="KW-1185">Reference proteome</keyword>
<name>A0A8S9WXV6_APOLU</name>
<protein>
    <recommendedName>
        <fullName evidence="6">Ig-like domain-containing protein</fullName>
    </recommendedName>
</protein>
<dbReference type="OrthoDB" id="10039395at2759"/>
<dbReference type="GO" id="GO:0098609">
    <property type="term" value="P:cell-cell adhesion"/>
    <property type="evidence" value="ECO:0007669"/>
    <property type="project" value="TreeGrafter"/>
</dbReference>
<comment type="caution">
    <text evidence="7">The sequence shown here is derived from an EMBL/GenBank/DDBJ whole genome shotgun (WGS) entry which is preliminary data.</text>
</comment>
<dbReference type="SUPFAM" id="SSF48726">
    <property type="entry name" value="Immunoglobulin"/>
    <property type="match status" value="4"/>
</dbReference>
<organism evidence="7 8">
    <name type="scientific">Apolygus lucorum</name>
    <name type="common">Small green plant bug</name>
    <name type="synonym">Lygocoris lucorum</name>
    <dbReference type="NCBI Taxonomy" id="248454"/>
    <lineage>
        <taxon>Eukaryota</taxon>
        <taxon>Metazoa</taxon>
        <taxon>Ecdysozoa</taxon>
        <taxon>Arthropoda</taxon>
        <taxon>Hexapoda</taxon>
        <taxon>Insecta</taxon>
        <taxon>Pterygota</taxon>
        <taxon>Neoptera</taxon>
        <taxon>Paraneoptera</taxon>
        <taxon>Hemiptera</taxon>
        <taxon>Heteroptera</taxon>
        <taxon>Panheteroptera</taxon>
        <taxon>Cimicomorpha</taxon>
        <taxon>Miridae</taxon>
        <taxon>Mirini</taxon>
        <taxon>Apolygus</taxon>
    </lineage>
</organism>
<sequence>MVPEKESSITLLVYPSPVAPQRPRIEHKSAQVLPGNNVTSRSGDKTTVKCISRYGNPPAKLKWFLGETELVGNQSNSPEMDNPRTWVASSILELHVEKVQHGKTLRCVAVHESYPTKAQSLDVRLDVTYPPEVRLLGTPTADLEESRDNVALRCVTDANPPASVVWKKAGRTDIVSLEESLQFRPVTRKDSGTYTCQARNSLGSSEPLTVNLDVKFGPVIKSVGPDKQMTSSLFSEASFDCEAEASPTPSYQWLQRVPTMENSVLVRSNDARLHIRNVSYHHQGEYICRVWNYIGGSERSVQSDPVILQVVGAPQVMRASSGSEVIALRGSDAVLGLVVCADPRPHSASWEWGSLHLQVGEGLGRYNAEKLVEEKREDCYEARLHVREVDPTDSRTYFLTVENERGTDRHYLRLAVRGSYTNGKFTFITVHFPTNTFLPLE</sequence>
<dbReference type="InterPro" id="IPR003598">
    <property type="entry name" value="Ig_sub2"/>
</dbReference>
<dbReference type="InterPro" id="IPR013162">
    <property type="entry name" value="CD80_C2-set"/>
</dbReference>
<dbReference type="SMART" id="SM00408">
    <property type="entry name" value="IGc2"/>
    <property type="match status" value="2"/>
</dbReference>
<dbReference type="Pfam" id="PF08205">
    <property type="entry name" value="C2-set_2"/>
    <property type="match status" value="1"/>
</dbReference>
<feature type="domain" description="Ig-like" evidence="6">
    <location>
        <begin position="23"/>
        <end position="124"/>
    </location>
</feature>
<dbReference type="Pfam" id="PF13927">
    <property type="entry name" value="Ig_3"/>
    <property type="match status" value="2"/>
</dbReference>